<feature type="compositionally biased region" description="Low complexity" evidence="1">
    <location>
        <begin position="181"/>
        <end position="198"/>
    </location>
</feature>
<dbReference type="AlphaFoldDB" id="A0A549ST70"/>
<name>A0A549ST70_9HYPH</name>
<evidence type="ECO:0000313" key="4">
    <source>
        <dbReference type="Proteomes" id="UP000316801"/>
    </source>
</evidence>
<evidence type="ECO:0000259" key="2">
    <source>
        <dbReference type="Pfam" id="PF09851"/>
    </source>
</evidence>
<dbReference type="Pfam" id="PF09851">
    <property type="entry name" value="SHOCT"/>
    <property type="match status" value="1"/>
</dbReference>
<gene>
    <name evidence="3" type="ORF">FNA46_23390</name>
</gene>
<dbReference type="InterPro" id="IPR018649">
    <property type="entry name" value="SHOCT"/>
</dbReference>
<proteinExistence type="predicted"/>
<sequence length="275" mass="28503">MQGLSEDTRRVLIDIARQYGVSEDAALAMLLAVQRGQGTMAQFNIGELGGSGQWMLGGMTMVGDMFNYGLKNTVDGLCNALSQALSSGRIHLPSAGGAASAWWPQWLGSPSSTGAQNDSAYAVFPNHRRLAIKDGAGVHLYDTGDHFISGVGQQQGSNTGLTFSSQYGSFSVSSLRRVDEAAPAAAPDSNAGASADPAFPVPVPAASTQEVAEPRPAEPSAIPPVPPMVKPEVVAAPADGAAILALIEKLAALREAGILTEAEFTAKKTELLSRL</sequence>
<organism evidence="3 4">
    <name type="scientific">Rhizobium straminoryzae</name>
    <dbReference type="NCBI Taxonomy" id="1387186"/>
    <lineage>
        <taxon>Bacteria</taxon>
        <taxon>Pseudomonadati</taxon>
        <taxon>Pseudomonadota</taxon>
        <taxon>Alphaproteobacteria</taxon>
        <taxon>Hyphomicrobiales</taxon>
        <taxon>Rhizobiaceae</taxon>
        <taxon>Rhizobium/Agrobacterium group</taxon>
        <taxon>Rhizobium</taxon>
    </lineage>
</organism>
<accession>A0A549ST70</accession>
<evidence type="ECO:0000313" key="3">
    <source>
        <dbReference type="EMBL" id="TRL32777.1"/>
    </source>
</evidence>
<protein>
    <submittedName>
        <fullName evidence="3">SHOCT domain-containing protein</fullName>
    </submittedName>
</protein>
<comment type="caution">
    <text evidence="3">The sequence shown here is derived from an EMBL/GenBank/DDBJ whole genome shotgun (WGS) entry which is preliminary data.</text>
</comment>
<feature type="region of interest" description="Disordered" evidence="1">
    <location>
        <begin position="181"/>
        <end position="225"/>
    </location>
</feature>
<dbReference type="Proteomes" id="UP000316801">
    <property type="component" value="Unassembled WGS sequence"/>
</dbReference>
<dbReference type="RefSeq" id="WP_143127632.1">
    <property type="nucleotide sequence ID" value="NZ_VJMG01000081.1"/>
</dbReference>
<feature type="domain" description="SHOCT" evidence="2">
    <location>
        <begin position="247"/>
        <end position="272"/>
    </location>
</feature>
<reference evidence="3 4" key="1">
    <citation type="submission" date="2019-07" db="EMBL/GenBank/DDBJ databases">
        <title>Ln-dependent methylotrophs.</title>
        <authorList>
            <person name="Tani A."/>
        </authorList>
    </citation>
    <scope>NUCLEOTIDE SEQUENCE [LARGE SCALE GENOMIC DNA]</scope>
    <source>
        <strain evidence="3 4">SM12</strain>
    </source>
</reference>
<evidence type="ECO:0000256" key="1">
    <source>
        <dbReference type="SAM" id="MobiDB-lite"/>
    </source>
</evidence>
<keyword evidence="4" id="KW-1185">Reference proteome</keyword>
<dbReference type="EMBL" id="VJMG01000081">
    <property type="protein sequence ID" value="TRL32777.1"/>
    <property type="molecule type" value="Genomic_DNA"/>
</dbReference>